<dbReference type="OrthoDB" id="361020at2759"/>
<dbReference type="AlphaFoldDB" id="A0A1E4RE38"/>
<keyword evidence="6" id="KW-0378">Hydrolase</keyword>
<dbReference type="GO" id="GO:0000710">
    <property type="term" value="P:meiotic mismatch repair"/>
    <property type="evidence" value="ECO:0007669"/>
    <property type="project" value="EnsemblFungi"/>
</dbReference>
<evidence type="ECO:0000256" key="7">
    <source>
        <dbReference type="ARBA" id="ARBA00023125"/>
    </source>
</evidence>
<dbReference type="FunFam" id="3.40.50.10130:FF:000002">
    <property type="entry name" value="DNA repair endonuclease XPF"/>
    <property type="match status" value="1"/>
</dbReference>
<comment type="similarity">
    <text evidence="2">Belongs to the XPF family.</text>
</comment>
<dbReference type="InterPro" id="IPR047520">
    <property type="entry name" value="XPF_nuclease"/>
</dbReference>
<keyword evidence="3" id="KW-0540">Nuclease</keyword>
<dbReference type="GeneID" id="30993942"/>
<accession>A0A1E4RE38</accession>
<feature type="compositionally biased region" description="Polar residues" evidence="10">
    <location>
        <begin position="558"/>
        <end position="575"/>
    </location>
</feature>
<keyword evidence="4" id="KW-0255">Endonuclease</keyword>
<sequence length="991" mass="112841">MLSKDGLLVLGRGLGWEIIAANLLYALSSPSISLVTGDRQESKRSLVLLVNAKEEENIKLSDILTELHWANTTSINRSSPENEGARLSDEYDELTDLDRSPLTIIGGDITSADKRRRTYDCGGTVSVTSRVLVVDLLSGILSPHDITGLFILHAERIKETSNESFIVNLYRDTNDWGFVKAISDKPEAFTGFTPLATNLKYLRLSNVFLWPRFHVEVSSSLTYKGKHSRQQKLEADRSRYVTEINVQLSTNMRKIQSALLACIQSCLQELKRHNPSLATEYWDMENIHDIDFVPRIRISLDSQWHRITWTSKQLVYDLATLKDLLSDLLVVDSLTYYQTVQSLVNVQAKSEAVGMTTTANLQPWLGVPEADTVISRARDRAFRETKISKSKDTIQSAGIEVNDLDEVKEDQLNYYIRNYVLEEQPKWDQLGLLLDDIMYEKSHNNNPRTDGPVLIMCSNTRTAKQISNLIPKLKKEENSMTGKKRFSAKKYMVSKLRDYRAWRETIYATRRIKADMDKQDETGAAGDTEGTNNEELQMSKTFTRGRGTPLSKRRRTRGASSVANVQRLYSGSVQEKNSEPVDLDDEIIENLENEVGQSDDEGDFDIEDEEKIFESIGKNDEIQEHIDIFDQIIVESYDEAINDALLQEISPAYIIMYEPSLSFIRRVEMYQAINRDTPARTYFMYYGTSVEEQSHLLNIRKEKEAFTKLIREKASLSKNFATEVDNWKFQLQKKQAVNTRIAGGARFRSDDDEMQVVVDVREFRSALPNLLYRVGIKVVPCMITVGDYIVSPKICIERKAIPDLISSFKSGRLYTQCEQMFRHYEMPTLLIEFDANHSFSFEPFSETNRNKLAPTNPIAAKLVGQDIQSKIIMLLIAFPKLKIIWSSSSYETAQIFLELKSNQEEPDIASAISKGVDSQIKSNDGGPPMYNDDAIDLLQNIPGINNVNYYNVIQKVRSIEDLVQLPLEAFYELLGQENGNKAFNFISNAVK</sequence>
<comment type="subcellular location">
    <subcellularLocation>
        <location evidence="1">Nucleus</location>
    </subcellularLocation>
</comment>
<dbReference type="CDD" id="cd20078">
    <property type="entry name" value="XPF_nuclease_XPF_euk"/>
    <property type="match status" value="1"/>
</dbReference>
<organism evidence="12 13">
    <name type="scientific">Hyphopichia burtonii NRRL Y-1933</name>
    <dbReference type="NCBI Taxonomy" id="984485"/>
    <lineage>
        <taxon>Eukaryota</taxon>
        <taxon>Fungi</taxon>
        <taxon>Dikarya</taxon>
        <taxon>Ascomycota</taxon>
        <taxon>Saccharomycotina</taxon>
        <taxon>Pichiomycetes</taxon>
        <taxon>Debaryomycetaceae</taxon>
        <taxon>Hyphopichia</taxon>
    </lineage>
</organism>
<dbReference type="Pfam" id="PF02732">
    <property type="entry name" value="ERCC4"/>
    <property type="match status" value="1"/>
</dbReference>
<dbReference type="GO" id="GO:0006277">
    <property type="term" value="P:DNA amplification"/>
    <property type="evidence" value="ECO:0007669"/>
    <property type="project" value="EnsemblFungi"/>
</dbReference>
<dbReference type="GO" id="GO:0000724">
    <property type="term" value="P:double-strand break repair via homologous recombination"/>
    <property type="evidence" value="ECO:0007669"/>
    <property type="project" value="TreeGrafter"/>
</dbReference>
<dbReference type="RefSeq" id="XP_020074606.1">
    <property type="nucleotide sequence ID" value="XM_020219392.1"/>
</dbReference>
<dbReference type="GO" id="GO:0000014">
    <property type="term" value="F:single-stranded DNA endodeoxyribonuclease activity"/>
    <property type="evidence" value="ECO:0007669"/>
    <property type="project" value="EnsemblFungi"/>
</dbReference>
<evidence type="ECO:0000313" key="13">
    <source>
        <dbReference type="Proteomes" id="UP000095085"/>
    </source>
</evidence>
<dbReference type="SMART" id="SM00891">
    <property type="entry name" value="ERCC4"/>
    <property type="match status" value="1"/>
</dbReference>
<dbReference type="PANTHER" id="PTHR10150">
    <property type="entry name" value="DNA REPAIR ENDONUCLEASE XPF"/>
    <property type="match status" value="1"/>
</dbReference>
<feature type="domain" description="ERCC4" evidence="11">
    <location>
        <begin position="755"/>
        <end position="835"/>
    </location>
</feature>
<keyword evidence="7" id="KW-0238">DNA-binding</keyword>
<evidence type="ECO:0000259" key="11">
    <source>
        <dbReference type="SMART" id="SM00891"/>
    </source>
</evidence>
<proteinExistence type="inferred from homology"/>
<dbReference type="InterPro" id="IPR011335">
    <property type="entry name" value="Restrct_endonuc-II-like"/>
</dbReference>
<feature type="region of interest" description="Disordered" evidence="10">
    <location>
        <begin position="518"/>
        <end position="581"/>
    </location>
</feature>
<dbReference type="Gene3D" id="1.10.150.20">
    <property type="entry name" value="5' to 3' exonuclease, C-terminal subdomain"/>
    <property type="match status" value="1"/>
</dbReference>
<reference evidence="13" key="1">
    <citation type="submission" date="2016-05" db="EMBL/GenBank/DDBJ databases">
        <title>Comparative genomics of biotechnologically important yeasts.</title>
        <authorList>
            <consortium name="DOE Joint Genome Institute"/>
            <person name="Riley R."/>
            <person name="Haridas S."/>
            <person name="Wolfe K.H."/>
            <person name="Lopes M.R."/>
            <person name="Hittinger C.T."/>
            <person name="Goker M."/>
            <person name="Salamov A."/>
            <person name="Wisecaver J."/>
            <person name="Long T.M."/>
            <person name="Aerts A.L."/>
            <person name="Barry K."/>
            <person name="Choi C."/>
            <person name="Clum A."/>
            <person name="Coughlan A.Y."/>
            <person name="Deshpande S."/>
            <person name="Douglass A.P."/>
            <person name="Hanson S.J."/>
            <person name="Klenk H.-P."/>
            <person name="Labutti K."/>
            <person name="Lapidus A."/>
            <person name="Lindquist E."/>
            <person name="Lipzen A."/>
            <person name="Meier-Kolthoff J.P."/>
            <person name="Ohm R.A."/>
            <person name="Otillar R.P."/>
            <person name="Pangilinan J."/>
            <person name="Peng Y."/>
            <person name="Rokas A."/>
            <person name="Rosa C.A."/>
            <person name="Scheuner C."/>
            <person name="Sibirny A.A."/>
            <person name="Slot J.C."/>
            <person name="Stielow J.B."/>
            <person name="Sun H."/>
            <person name="Kurtzman C.P."/>
            <person name="Blackwell M."/>
            <person name="Grigoriev I.V."/>
            <person name="Jeffries T.W."/>
        </authorList>
    </citation>
    <scope>NUCLEOTIDE SEQUENCE [LARGE SCALE GENOMIC DNA]</scope>
    <source>
        <strain evidence="13">NRRL Y-1933</strain>
    </source>
</reference>
<feature type="compositionally biased region" description="Polar residues" evidence="10">
    <location>
        <begin position="529"/>
        <end position="542"/>
    </location>
</feature>
<dbReference type="GO" id="GO:0006312">
    <property type="term" value="P:mitotic recombination"/>
    <property type="evidence" value="ECO:0007669"/>
    <property type="project" value="EnsemblFungi"/>
</dbReference>
<dbReference type="GO" id="GO:1905348">
    <property type="term" value="C:endonuclease complex"/>
    <property type="evidence" value="ECO:0007669"/>
    <property type="project" value="EnsemblFungi"/>
</dbReference>
<dbReference type="STRING" id="984485.A0A1E4RE38"/>
<dbReference type="GO" id="GO:0000110">
    <property type="term" value="C:nucleotide-excision repair factor 1 complex"/>
    <property type="evidence" value="ECO:0007669"/>
    <property type="project" value="EnsemblFungi"/>
</dbReference>
<evidence type="ECO:0000256" key="9">
    <source>
        <dbReference type="ARBA" id="ARBA00023242"/>
    </source>
</evidence>
<dbReference type="GO" id="GO:0000715">
    <property type="term" value="P:nucleotide-excision repair, DNA damage recognition"/>
    <property type="evidence" value="ECO:0007669"/>
    <property type="project" value="EnsemblFungi"/>
</dbReference>
<dbReference type="Proteomes" id="UP000095085">
    <property type="component" value="Unassembled WGS sequence"/>
</dbReference>
<evidence type="ECO:0000256" key="4">
    <source>
        <dbReference type="ARBA" id="ARBA00022759"/>
    </source>
</evidence>
<name>A0A1E4RE38_9ASCO</name>
<evidence type="ECO:0000256" key="3">
    <source>
        <dbReference type="ARBA" id="ARBA00022722"/>
    </source>
</evidence>
<dbReference type="EMBL" id="KV454544">
    <property type="protein sequence ID" value="ODV65539.1"/>
    <property type="molecule type" value="Genomic_DNA"/>
</dbReference>
<keyword evidence="5" id="KW-0227">DNA damage</keyword>
<dbReference type="InterPro" id="IPR010994">
    <property type="entry name" value="RuvA_2-like"/>
</dbReference>
<dbReference type="SUPFAM" id="SSF47781">
    <property type="entry name" value="RuvA domain 2-like"/>
    <property type="match status" value="1"/>
</dbReference>
<dbReference type="PANTHER" id="PTHR10150:SF0">
    <property type="entry name" value="DNA REPAIR ENDONUCLEASE XPF"/>
    <property type="match status" value="1"/>
</dbReference>
<dbReference type="GO" id="GO:0000736">
    <property type="term" value="P:double-strand break repair via single-strand annealing, removal of nonhomologous ends"/>
    <property type="evidence" value="ECO:0007669"/>
    <property type="project" value="EnsemblFungi"/>
</dbReference>
<evidence type="ECO:0000313" key="12">
    <source>
        <dbReference type="EMBL" id="ODV65539.1"/>
    </source>
</evidence>
<evidence type="ECO:0000256" key="8">
    <source>
        <dbReference type="ARBA" id="ARBA00023204"/>
    </source>
</evidence>
<evidence type="ECO:0000256" key="10">
    <source>
        <dbReference type="SAM" id="MobiDB-lite"/>
    </source>
</evidence>
<dbReference type="GO" id="GO:0000712">
    <property type="term" value="P:resolution of meiotic recombination intermediates"/>
    <property type="evidence" value="ECO:0007669"/>
    <property type="project" value="TreeGrafter"/>
</dbReference>
<protein>
    <recommendedName>
        <fullName evidence="11">ERCC4 domain-containing protein</fullName>
    </recommendedName>
</protein>
<dbReference type="SUPFAM" id="SSF52980">
    <property type="entry name" value="Restriction endonuclease-like"/>
    <property type="match status" value="1"/>
</dbReference>
<dbReference type="Gene3D" id="3.40.50.10130">
    <property type="match status" value="1"/>
</dbReference>
<dbReference type="GO" id="GO:0003684">
    <property type="term" value="F:damaged DNA binding"/>
    <property type="evidence" value="ECO:0007669"/>
    <property type="project" value="TreeGrafter"/>
</dbReference>
<gene>
    <name evidence="12" type="ORF">HYPBUDRAFT_128331</name>
</gene>
<evidence type="ECO:0000256" key="5">
    <source>
        <dbReference type="ARBA" id="ARBA00022763"/>
    </source>
</evidence>
<evidence type="ECO:0000256" key="1">
    <source>
        <dbReference type="ARBA" id="ARBA00004123"/>
    </source>
</evidence>
<keyword evidence="9" id="KW-0539">Nucleus</keyword>
<evidence type="ECO:0000256" key="6">
    <source>
        <dbReference type="ARBA" id="ARBA00022801"/>
    </source>
</evidence>
<evidence type="ECO:0000256" key="2">
    <source>
        <dbReference type="ARBA" id="ARBA00010015"/>
    </source>
</evidence>
<dbReference type="GO" id="GO:0003697">
    <property type="term" value="F:single-stranded DNA binding"/>
    <property type="evidence" value="ECO:0007669"/>
    <property type="project" value="EnsemblFungi"/>
</dbReference>
<dbReference type="InterPro" id="IPR006166">
    <property type="entry name" value="ERCC4_domain"/>
</dbReference>
<keyword evidence="13" id="KW-1185">Reference proteome</keyword>
<keyword evidence="8" id="KW-0234">DNA repair</keyword>
<dbReference type="GO" id="GO:1901255">
    <property type="term" value="P:nucleotide-excision repair involved in interstrand cross-link repair"/>
    <property type="evidence" value="ECO:0007669"/>
    <property type="project" value="TreeGrafter"/>
</dbReference>